<keyword evidence="1 6" id="KW-0479">Metal-binding</keyword>
<evidence type="ECO:0000256" key="2">
    <source>
        <dbReference type="ARBA" id="ARBA00022737"/>
    </source>
</evidence>
<evidence type="ECO:0000259" key="8">
    <source>
        <dbReference type="PROSITE" id="PS50157"/>
    </source>
</evidence>
<evidence type="ECO:0000259" key="9">
    <source>
        <dbReference type="PROSITE" id="PS51915"/>
    </source>
</evidence>
<dbReference type="InterPro" id="IPR036236">
    <property type="entry name" value="Znf_C2H2_sf"/>
</dbReference>
<feature type="binding site" evidence="6">
    <location>
        <position position="17"/>
    </location>
    <ligand>
        <name>Zn(2+)</name>
        <dbReference type="ChEBI" id="CHEBI:29105"/>
    </ligand>
</feature>
<evidence type="ECO:0000313" key="11">
    <source>
        <dbReference type="Proteomes" id="UP000069940"/>
    </source>
</evidence>
<dbReference type="PROSITE" id="PS00028">
    <property type="entry name" value="ZINC_FINGER_C2H2_1"/>
    <property type="match status" value="3"/>
</dbReference>
<feature type="compositionally biased region" description="Polar residues" evidence="7">
    <location>
        <begin position="149"/>
        <end position="161"/>
    </location>
</feature>
<dbReference type="GeneID" id="109416984"/>
<feature type="region of interest" description="Disordered" evidence="7">
    <location>
        <begin position="148"/>
        <end position="172"/>
    </location>
</feature>
<feature type="domain" description="ZAD" evidence="9">
    <location>
        <begin position="15"/>
        <end position="92"/>
    </location>
</feature>
<proteinExistence type="predicted"/>
<dbReference type="Pfam" id="PF13912">
    <property type="entry name" value="zf-C2H2_6"/>
    <property type="match status" value="1"/>
</dbReference>
<feature type="domain" description="C2H2-type" evidence="8">
    <location>
        <begin position="237"/>
        <end position="264"/>
    </location>
</feature>
<dbReference type="PANTHER" id="PTHR24379:SF121">
    <property type="entry name" value="C2H2-TYPE DOMAIN-CONTAINING PROTEIN"/>
    <property type="match status" value="1"/>
</dbReference>
<feature type="compositionally biased region" description="Acidic residues" evidence="7">
    <location>
        <begin position="162"/>
        <end position="172"/>
    </location>
</feature>
<feature type="region of interest" description="Disordered" evidence="7">
    <location>
        <begin position="263"/>
        <end position="288"/>
    </location>
</feature>
<sequence length="378" mass="43508">MDTTPIFHQGQSVATVCRLCFMERKPHDLEPIFDSDDNSGHLSKWIEKLTSLKIINIPNSPVSLCSNCKHTLEAFDSFREMCLTNDIAFKETFCPNKIQERELTDVSIKVEFGEEQLSFEQADDVPSTKPSIDINQAKFQYVGIHGQDQENQNEQIKQDNQTAEETDSSEDDYEMQTMENALLVDSGVQSNGTNSIANATKPDRKIVPLYEGRFLCNVCDKQVTKLHHSTHKAQQLFECYICKNTFRKFANLSRHIHNHIRKEKYHHKDSTTGNDHQEAGPSSSNQEAVRNGADILMDRDYECKMCNKTVSSLHALNHKPEGFRCPICESLFQRFDCFGRHVRCHKSKGKYACDICRMRFPSTYRMGRHRRLHFGNKS</sequence>
<dbReference type="InterPro" id="IPR013087">
    <property type="entry name" value="Znf_C2H2_type"/>
</dbReference>
<protein>
    <recommendedName>
        <fullName evidence="12">C2h2-type zn-finger protein</fullName>
    </recommendedName>
</protein>
<keyword evidence="2" id="KW-0677">Repeat</keyword>
<feature type="domain" description="C2H2-type" evidence="8">
    <location>
        <begin position="323"/>
        <end position="350"/>
    </location>
</feature>
<evidence type="ECO:0000313" key="10">
    <source>
        <dbReference type="EnsemblMetazoa" id="AALFPA23_021648.P32039"/>
    </source>
</evidence>
<reference evidence="11" key="1">
    <citation type="journal article" date="2015" name="Proc. Natl. Acad. Sci. U.S.A.">
        <title>Genome sequence of the Asian Tiger mosquito, Aedes albopictus, reveals insights into its biology, genetics, and evolution.</title>
        <authorList>
            <person name="Chen X.G."/>
            <person name="Jiang X."/>
            <person name="Gu J."/>
            <person name="Xu M."/>
            <person name="Wu Y."/>
            <person name="Deng Y."/>
            <person name="Zhang C."/>
            <person name="Bonizzoni M."/>
            <person name="Dermauw W."/>
            <person name="Vontas J."/>
            <person name="Armbruster P."/>
            <person name="Huang X."/>
            <person name="Yang Y."/>
            <person name="Zhang H."/>
            <person name="He W."/>
            <person name="Peng H."/>
            <person name="Liu Y."/>
            <person name="Wu K."/>
            <person name="Chen J."/>
            <person name="Lirakis M."/>
            <person name="Topalis P."/>
            <person name="Van Leeuwen T."/>
            <person name="Hall A.B."/>
            <person name="Jiang X."/>
            <person name="Thorpe C."/>
            <person name="Mueller R.L."/>
            <person name="Sun C."/>
            <person name="Waterhouse R.M."/>
            <person name="Yan G."/>
            <person name="Tu Z.J."/>
            <person name="Fang X."/>
            <person name="James A.A."/>
        </authorList>
    </citation>
    <scope>NUCLEOTIDE SEQUENCE [LARGE SCALE GENOMIC DNA]</scope>
    <source>
        <strain evidence="11">Foshan</strain>
    </source>
</reference>
<evidence type="ECO:0000256" key="4">
    <source>
        <dbReference type="ARBA" id="ARBA00022833"/>
    </source>
</evidence>
<dbReference type="SMART" id="SM00868">
    <property type="entry name" value="zf-AD"/>
    <property type="match status" value="1"/>
</dbReference>
<keyword evidence="11" id="KW-1185">Reference proteome</keyword>
<organism evidence="10 11">
    <name type="scientific">Aedes albopictus</name>
    <name type="common">Asian tiger mosquito</name>
    <name type="synonym">Stegomyia albopicta</name>
    <dbReference type="NCBI Taxonomy" id="7160"/>
    <lineage>
        <taxon>Eukaryota</taxon>
        <taxon>Metazoa</taxon>
        <taxon>Ecdysozoa</taxon>
        <taxon>Arthropoda</taxon>
        <taxon>Hexapoda</taxon>
        <taxon>Insecta</taxon>
        <taxon>Pterygota</taxon>
        <taxon>Neoptera</taxon>
        <taxon>Endopterygota</taxon>
        <taxon>Diptera</taxon>
        <taxon>Nematocera</taxon>
        <taxon>Culicoidea</taxon>
        <taxon>Culicidae</taxon>
        <taxon>Culicinae</taxon>
        <taxon>Aedini</taxon>
        <taxon>Aedes</taxon>
        <taxon>Stegomyia</taxon>
    </lineage>
</organism>
<reference evidence="10" key="2">
    <citation type="submission" date="2025-05" db="UniProtKB">
        <authorList>
            <consortium name="EnsemblMetazoa"/>
        </authorList>
    </citation>
    <scope>IDENTIFICATION</scope>
    <source>
        <strain evidence="10">Foshan</strain>
    </source>
</reference>
<name>A0ABM1ZU16_AEDAL</name>
<dbReference type="Pfam" id="PF07776">
    <property type="entry name" value="zf-AD"/>
    <property type="match status" value="1"/>
</dbReference>
<evidence type="ECO:0000256" key="7">
    <source>
        <dbReference type="SAM" id="MobiDB-lite"/>
    </source>
</evidence>
<accession>A0ABM1ZU16</accession>
<keyword evidence="3 5" id="KW-0863">Zinc-finger</keyword>
<dbReference type="SUPFAM" id="SSF57667">
    <property type="entry name" value="beta-beta-alpha zinc fingers"/>
    <property type="match status" value="2"/>
</dbReference>
<evidence type="ECO:0000256" key="1">
    <source>
        <dbReference type="ARBA" id="ARBA00022723"/>
    </source>
</evidence>
<dbReference type="Gene3D" id="3.40.1800.20">
    <property type="match status" value="1"/>
</dbReference>
<evidence type="ECO:0000256" key="6">
    <source>
        <dbReference type="PROSITE-ProRule" id="PRU01263"/>
    </source>
</evidence>
<dbReference type="Proteomes" id="UP000069940">
    <property type="component" value="Unassembled WGS sequence"/>
</dbReference>
<feature type="compositionally biased region" description="Basic and acidic residues" evidence="7">
    <location>
        <begin position="266"/>
        <end position="278"/>
    </location>
</feature>
<dbReference type="PROSITE" id="PS51915">
    <property type="entry name" value="ZAD"/>
    <property type="match status" value="1"/>
</dbReference>
<dbReference type="Gene3D" id="3.30.160.60">
    <property type="entry name" value="Classic Zinc Finger"/>
    <property type="match status" value="2"/>
</dbReference>
<dbReference type="PROSITE" id="PS50157">
    <property type="entry name" value="ZINC_FINGER_C2H2_2"/>
    <property type="match status" value="3"/>
</dbReference>
<evidence type="ECO:0000256" key="3">
    <source>
        <dbReference type="ARBA" id="ARBA00022771"/>
    </source>
</evidence>
<keyword evidence="4 6" id="KW-0862">Zinc</keyword>
<dbReference type="PANTHER" id="PTHR24379">
    <property type="entry name" value="KRAB AND ZINC FINGER DOMAIN-CONTAINING"/>
    <property type="match status" value="1"/>
</dbReference>
<dbReference type="InterPro" id="IPR012934">
    <property type="entry name" value="Znf_AD"/>
</dbReference>
<feature type="binding site" evidence="6">
    <location>
        <position position="65"/>
    </location>
    <ligand>
        <name>Zn(2+)</name>
        <dbReference type="ChEBI" id="CHEBI:29105"/>
    </ligand>
</feature>
<dbReference type="EnsemblMetazoa" id="AALFPA23_021648.R32039">
    <property type="protein sequence ID" value="AALFPA23_021648.P32039"/>
    <property type="gene ID" value="AALFPA23_021648"/>
</dbReference>
<feature type="domain" description="C2H2-type" evidence="8">
    <location>
        <begin position="351"/>
        <end position="378"/>
    </location>
</feature>
<evidence type="ECO:0008006" key="12">
    <source>
        <dbReference type="Google" id="ProtNLM"/>
    </source>
</evidence>
<dbReference type="SUPFAM" id="SSF57716">
    <property type="entry name" value="Glucocorticoid receptor-like (DNA-binding domain)"/>
    <property type="match status" value="1"/>
</dbReference>
<evidence type="ECO:0000256" key="5">
    <source>
        <dbReference type="PROSITE-ProRule" id="PRU00042"/>
    </source>
</evidence>
<feature type="binding site" evidence="6">
    <location>
        <position position="20"/>
    </location>
    <ligand>
        <name>Zn(2+)</name>
        <dbReference type="ChEBI" id="CHEBI:29105"/>
    </ligand>
</feature>
<feature type="binding site" evidence="6">
    <location>
        <position position="68"/>
    </location>
    <ligand>
        <name>Zn(2+)</name>
        <dbReference type="ChEBI" id="CHEBI:29105"/>
    </ligand>
</feature>
<dbReference type="RefSeq" id="XP_019546645.2">
    <property type="nucleotide sequence ID" value="XM_019691100.3"/>
</dbReference>
<dbReference type="SMART" id="SM00355">
    <property type="entry name" value="ZnF_C2H2"/>
    <property type="match status" value="3"/>
</dbReference>